<evidence type="ECO:0000313" key="8">
    <source>
        <dbReference type="Proteomes" id="UP000756921"/>
    </source>
</evidence>
<proteinExistence type="inferred from homology"/>
<dbReference type="PANTHER" id="PTHR10629:SF52">
    <property type="entry name" value="DNA (CYTOSINE-5)-METHYLTRANSFERASE 1"/>
    <property type="match status" value="1"/>
</dbReference>
<keyword evidence="3 5" id="KW-0808">Transferase</keyword>
<dbReference type="GO" id="GO:0032259">
    <property type="term" value="P:methylation"/>
    <property type="evidence" value="ECO:0007669"/>
    <property type="project" value="UniProtKB-KW"/>
</dbReference>
<dbReference type="PANTHER" id="PTHR10629">
    <property type="entry name" value="CYTOSINE-SPECIFIC METHYLTRANSFERASE"/>
    <property type="match status" value="1"/>
</dbReference>
<comment type="caution">
    <text evidence="7">The sequence shown here is derived from an EMBL/GenBank/DDBJ whole genome shotgun (WGS) entry which is preliminary data.</text>
</comment>
<dbReference type="InterPro" id="IPR029063">
    <property type="entry name" value="SAM-dependent_MTases_sf"/>
</dbReference>
<dbReference type="InterPro" id="IPR050390">
    <property type="entry name" value="C5-Methyltransferase"/>
</dbReference>
<dbReference type="EMBL" id="WJXW01000003">
    <property type="protein sequence ID" value="KAF9737996.1"/>
    <property type="molecule type" value="Genomic_DNA"/>
</dbReference>
<dbReference type="Gene3D" id="3.90.120.10">
    <property type="entry name" value="DNA Methylase, subunit A, domain 2"/>
    <property type="match status" value="1"/>
</dbReference>
<dbReference type="GO" id="GO:0003677">
    <property type="term" value="F:DNA binding"/>
    <property type="evidence" value="ECO:0007669"/>
    <property type="project" value="TreeGrafter"/>
</dbReference>
<dbReference type="SUPFAM" id="SSF53335">
    <property type="entry name" value="S-adenosyl-L-methionine-dependent methyltransferases"/>
    <property type="match status" value="1"/>
</dbReference>
<reference evidence="7" key="1">
    <citation type="journal article" date="2020" name="Mol. Plant Microbe Interact.">
        <title>Genome Sequence of the Biocontrol Agent Coniothyrium minitans strain Conio (IMI 134523).</title>
        <authorList>
            <person name="Patel D."/>
            <person name="Shittu T.A."/>
            <person name="Baroncelli R."/>
            <person name="Muthumeenakshi S."/>
            <person name="Osborne T.H."/>
            <person name="Janganan T.K."/>
            <person name="Sreenivasaprasad S."/>
        </authorList>
    </citation>
    <scope>NUCLEOTIDE SEQUENCE</scope>
    <source>
        <strain evidence="7">Conio</strain>
    </source>
</reference>
<feature type="compositionally biased region" description="Low complexity" evidence="6">
    <location>
        <begin position="247"/>
        <end position="273"/>
    </location>
</feature>
<dbReference type="OrthoDB" id="414133at2759"/>
<keyword evidence="4 5" id="KW-0949">S-adenosyl-L-methionine</keyword>
<gene>
    <name evidence="7" type="ORF">PMIN01_03279</name>
</gene>
<name>A0A9P6KTI8_9PLEO</name>
<evidence type="ECO:0000256" key="5">
    <source>
        <dbReference type="PROSITE-ProRule" id="PRU01016"/>
    </source>
</evidence>
<dbReference type="AlphaFoldDB" id="A0A9P6KTI8"/>
<dbReference type="PROSITE" id="PS51679">
    <property type="entry name" value="SAM_MT_C5"/>
    <property type="match status" value="1"/>
</dbReference>
<organism evidence="7 8">
    <name type="scientific">Paraphaeosphaeria minitans</name>
    <dbReference type="NCBI Taxonomy" id="565426"/>
    <lineage>
        <taxon>Eukaryota</taxon>
        <taxon>Fungi</taxon>
        <taxon>Dikarya</taxon>
        <taxon>Ascomycota</taxon>
        <taxon>Pezizomycotina</taxon>
        <taxon>Dothideomycetes</taxon>
        <taxon>Pleosporomycetidae</taxon>
        <taxon>Pleosporales</taxon>
        <taxon>Massarineae</taxon>
        <taxon>Didymosphaeriaceae</taxon>
        <taxon>Paraphaeosphaeria</taxon>
    </lineage>
</organism>
<dbReference type="GO" id="GO:0003886">
    <property type="term" value="F:DNA (cytosine-5-)-methyltransferase activity"/>
    <property type="evidence" value="ECO:0007669"/>
    <property type="project" value="UniProtKB-EC"/>
</dbReference>
<evidence type="ECO:0000256" key="4">
    <source>
        <dbReference type="ARBA" id="ARBA00022691"/>
    </source>
</evidence>
<evidence type="ECO:0000256" key="3">
    <source>
        <dbReference type="ARBA" id="ARBA00022679"/>
    </source>
</evidence>
<dbReference type="Pfam" id="PF00145">
    <property type="entry name" value="DNA_methylase"/>
    <property type="match status" value="1"/>
</dbReference>
<comment type="similarity">
    <text evidence="5">Belongs to the class I-like SAM-binding methyltransferase superfamily. C5-methyltransferase family.</text>
</comment>
<accession>A0A9P6KTI8</accession>
<dbReference type="Proteomes" id="UP000756921">
    <property type="component" value="Unassembled WGS sequence"/>
</dbReference>
<keyword evidence="2 5" id="KW-0489">Methyltransferase</keyword>
<feature type="active site" evidence="5">
    <location>
        <position position="376"/>
    </location>
</feature>
<evidence type="ECO:0000256" key="1">
    <source>
        <dbReference type="ARBA" id="ARBA00011975"/>
    </source>
</evidence>
<sequence>MALRSHYDFEDYFDDEIEVQQFGGDDEIEDHARDENDRVYILIDDDEENTEIRARSPQQEDVFPETVELPSCGLDNGSVIRAGDTVELIDRTERKVDHLLSGDFLKITAISEDLRTNKVKLQGYRLRRCSYLRPLFDGKLNELFMLIEASEDDRRPTMIQGLQSISLTEVLRKRNCEFTDKDYEAYDMRMANRWPPAGLNTLTEIKDWIFRQGTLICRFVHTVVFDHNSVSYSGEVRKLYRHETDQASLTPSPTASTSLRSSLTSSQSSSASSHSRKRCPSIEQIDGAPSKRRSPPAKAARYTFADAYCGVGGASEGASQADLFIKWGLEKNTLAMCGYAANFPSAEPLCMDAHDFPAIAKRCEHGVDILHLSCPCCFWSEAHTIDGTKDQENMETLLTVGPFLKAVKPRYATLEQAPGLLKLRKHRLWFRKLINEIVSMKYNVRWRVTDQSEYGVPQRRRRLVFLCAKQGLPLPAFPKPVHGPKDSGLAYWVTVGDALETLERYGGRSGMQDEYHQPAEERLLARPREPVDPRTILAKCITTSGGENIHPSGIRKYTPREIAQLQGFPLDYKFTGSKSEAMKQAGNAWAPVANTKYFLLLAQFLEAYDMGYINAEDDIEDLYDFLEDKGVRFPSTARYLKKLSKTVISKKKHPLWGSTFQVDRAPRHRAPRVAPAALPSRGQRQVRDAAEVARQRGEIIDLD</sequence>
<feature type="region of interest" description="Disordered" evidence="6">
    <location>
        <begin position="244"/>
        <end position="296"/>
    </location>
</feature>
<protein>
    <recommendedName>
        <fullName evidence="1">DNA (cytosine-5-)-methyltransferase</fullName>
        <ecNumber evidence="1">2.1.1.37</ecNumber>
    </recommendedName>
</protein>
<evidence type="ECO:0000256" key="6">
    <source>
        <dbReference type="SAM" id="MobiDB-lite"/>
    </source>
</evidence>
<dbReference type="GO" id="GO:0005634">
    <property type="term" value="C:nucleus"/>
    <property type="evidence" value="ECO:0007669"/>
    <property type="project" value="TreeGrafter"/>
</dbReference>
<dbReference type="EC" id="2.1.1.37" evidence="1"/>
<dbReference type="PRINTS" id="PR00105">
    <property type="entry name" value="C5METTRFRASE"/>
</dbReference>
<dbReference type="InterPro" id="IPR001525">
    <property type="entry name" value="C5_MeTfrase"/>
</dbReference>
<evidence type="ECO:0000256" key="2">
    <source>
        <dbReference type="ARBA" id="ARBA00022603"/>
    </source>
</evidence>
<dbReference type="GO" id="GO:0044027">
    <property type="term" value="P:negative regulation of gene expression via chromosomal CpG island methylation"/>
    <property type="evidence" value="ECO:0007669"/>
    <property type="project" value="TreeGrafter"/>
</dbReference>
<dbReference type="Gene3D" id="3.40.50.150">
    <property type="entry name" value="Vaccinia Virus protein VP39"/>
    <property type="match status" value="1"/>
</dbReference>
<evidence type="ECO:0000313" key="7">
    <source>
        <dbReference type="EMBL" id="KAF9737996.1"/>
    </source>
</evidence>
<keyword evidence="8" id="KW-1185">Reference proteome</keyword>